<accession>A0A2S0N0L3</accession>
<keyword evidence="1" id="KW-0175">Coiled coil</keyword>
<gene>
    <name evidence="3" type="ORF">C6571_10645</name>
</gene>
<evidence type="ECO:0000313" key="3">
    <source>
        <dbReference type="EMBL" id="AVO41678.1"/>
    </source>
</evidence>
<name>A0A2S0N0L3_9BURK</name>
<proteinExistence type="predicted"/>
<dbReference type="KEGG" id="simp:C6571_10645"/>
<protein>
    <submittedName>
        <fullName evidence="3">Uncharacterized protein</fullName>
    </submittedName>
</protein>
<reference evidence="3 4" key="1">
    <citation type="submission" date="2018-03" db="EMBL/GenBank/DDBJ databases">
        <title>Genome sequencing of Simplicispira sp.</title>
        <authorList>
            <person name="Kim S.-J."/>
            <person name="Heo J."/>
            <person name="Kwon S.-W."/>
        </authorList>
    </citation>
    <scope>NUCLEOTIDE SEQUENCE [LARGE SCALE GENOMIC DNA]</scope>
    <source>
        <strain evidence="3 4">SC1-8</strain>
    </source>
</reference>
<keyword evidence="2" id="KW-1133">Transmembrane helix</keyword>
<feature type="transmembrane region" description="Helical" evidence="2">
    <location>
        <begin position="29"/>
        <end position="47"/>
    </location>
</feature>
<dbReference type="Pfam" id="PF20567">
    <property type="entry name" value="DUF6776"/>
    <property type="match status" value="1"/>
</dbReference>
<dbReference type="AlphaFoldDB" id="A0A2S0N0L3"/>
<keyword evidence="2" id="KW-0812">Transmembrane</keyword>
<feature type="coiled-coil region" evidence="1">
    <location>
        <begin position="92"/>
        <end position="126"/>
    </location>
</feature>
<keyword evidence="2" id="KW-0472">Membrane</keyword>
<dbReference type="InterPro" id="IPR046703">
    <property type="entry name" value="DUF6776"/>
</dbReference>
<dbReference type="OrthoDB" id="8585321at2"/>
<sequence length="238" mass="26535">MRFRLLRRRLTISAPRVAVRSALPWPLRWLVFAVVLGLSAAVALWAFEFGRSLAGLDAGSREELVQLRGELARLRIDAQQNQTIANTSGSLLLAERSALDQLKLQLKQLESENRSLREDLGFFEKLIPSSSSGDDLAIRGLQAEQQADATLRWQVLVMRPVKNAAEFSGQLELVASGMREGKPWSQRFAGDGQAFKLRQYQRLEGIARLPPHVLVKTLTARILHEGRVRASQTTDVGS</sequence>
<dbReference type="RefSeq" id="WP_106446655.1">
    <property type="nucleotide sequence ID" value="NZ_CP027669.1"/>
</dbReference>
<organism evidence="3 4">
    <name type="scientific">Simplicispira suum</name>
    <dbReference type="NCBI Taxonomy" id="2109915"/>
    <lineage>
        <taxon>Bacteria</taxon>
        <taxon>Pseudomonadati</taxon>
        <taxon>Pseudomonadota</taxon>
        <taxon>Betaproteobacteria</taxon>
        <taxon>Burkholderiales</taxon>
        <taxon>Comamonadaceae</taxon>
        <taxon>Simplicispira</taxon>
    </lineage>
</organism>
<dbReference type="Proteomes" id="UP000239326">
    <property type="component" value="Chromosome"/>
</dbReference>
<keyword evidence="4" id="KW-1185">Reference proteome</keyword>
<evidence type="ECO:0000313" key="4">
    <source>
        <dbReference type="Proteomes" id="UP000239326"/>
    </source>
</evidence>
<evidence type="ECO:0000256" key="1">
    <source>
        <dbReference type="SAM" id="Coils"/>
    </source>
</evidence>
<dbReference type="EMBL" id="CP027669">
    <property type="protein sequence ID" value="AVO41678.1"/>
    <property type="molecule type" value="Genomic_DNA"/>
</dbReference>
<evidence type="ECO:0000256" key="2">
    <source>
        <dbReference type="SAM" id="Phobius"/>
    </source>
</evidence>